<dbReference type="PROSITE" id="PS50975">
    <property type="entry name" value="ATP_GRASP"/>
    <property type="match status" value="1"/>
</dbReference>
<evidence type="ECO:0000256" key="2">
    <source>
        <dbReference type="ARBA" id="ARBA00022598"/>
    </source>
</evidence>
<sequence length="666" mass="70865">MTKTPRAFSSLLVANRGEIAVRIIKSAKDNGFRTVAVYSSADTNAPHVKLADDAVQIGDAPVGESYLCPDKIIAAAKATGAEAVHPGYGFLSENADFAKACEDAGLIFVGPSADSIDLMGDKARAKRHMIKSGVPCVPGYEEEDQSDTTLLAAAKKIGYPLMVKAAAGGGGRGMRLVENADDLPGALSQARSEAENAFGSGTLILEKAIINPRHVEIQVFGDTQGNIIHLFERDCSVQRRHQKIIEEAPCPVMTDDLRQKMGSAAVAAAKSVNYVGAGTVEFLLDDDGNFYFLEMNTRLQVEHPVTELITGLDLVAMQLRIASGLPLDIEQSDIPMHGHAIEVRLYAEEAANDFLPATGTISLWHPASGPGVRVDAGIATGYDVSPFYDPMVAKVMAHGETREIARQRLIKALNETALFGVPNNRDFLIDALGKEAFVSGRATTAFIAQEYGNSISKPTPLSEHYAAAAVLQFQAARKKAQASATAMPDDLLNWTNAAPIATPFQYENEEGPVDVTLTPSGDNTYKADVNGTEICLTVEDTSAPWAKIKIAERHVILLYQILPAGQIAISMHGASFMLTDLTQVIKNKDTAGGDGMVCSAMHGLLLEVCVESGQHVKAGDTLAVVEAMKMQHEIKASSDGTVEAVTGVAGKQIAAGELILQITTPD</sequence>
<dbReference type="InterPro" id="IPR011764">
    <property type="entry name" value="Biotin_carboxylation_dom"/>
</dbReference>
<dbReference type="PROSITE" id="PS00866">
    <property type="entry name" value="CPSASE_1"/>
    <property type="match status" value="1"/>
</dbReference>
<dbReference type="NCBIfam" id="NF006367">
    <property type="entry name" value="PRK08591.1"/>
    <property type="match status" value="1"/>
</dbReference>
<dbReference type="FunFam" id="3.30.1490.20:FF:000003">
    <property type="entry name" value="acetyl-CoA carboxylase isoform X1"/>
    <property type="match status" value="1"/>
</dbReference>
<dbReference type="Pfam" id="PF00364">
    <property type="entry name" value="Biotin_lipoyl"/>
    <property type="match status" value="1"/>
</dbReference>
<keyword evidence="3 6" id="KW-0547">Nucleotide-binding</keyword>
<evidence type="ECO:0000313" key="11">
    <source>
        <dbReference type="Proteomes" id="UP000630923"/>
    </source>
</evidence>
<comment type="caution">
    <text evidence="10">The sequence shown here is derived from an EMBL/GenBank/DDBJ whole genome shotgun (WGS) entry which is preliminary data.</text>
</comment>
<dbReference type="InterPro" id="IPR011761">
    <property type="entry name" value="ATP-grasp"/>
</dbReference>
<dbReference type="InterPro" id="IPR011054">
    <property type="entry name" value="Rudment_hybrid_motif"/>
</dbReference>
<dbReference type="SUPFAM" id="SSF51230">
    <property type="entry name" value="Single hybrid motif"/>
    <property type="match status" value="1"/>
</dbReference>
<dbReference type="SUPFAM" id="SSF51246">
    <property type="entry name" value="Rudiment single hybrid motif"/>
    <property type="match status" value="1"/>
</dbReference>
<evidence type="ECO:0000256" key="6">
    <source>
        <dbReference type="PROSITE-ProRule" id="PRU00409"/>
    </source>
</evidence>
<dbReference type="Pfam" id="PF00289">
    <property type="entry name" value="Biotin_carb_N"/>
    <property type="match status" value="1"/>
</dbReference>
<dbReference type="PROSITE" id="PS00188">
    <property type="entry name" value="BIOTIN"/>
    <property type="match status" value="1"/>
</dbReference>
<dbReference type="PROSITE" id="PS50979">
    <property type="entry name" value="BC"/>
    <property type="match status" value="1"/>
</dbReference>
<dbReference type="InterPro" id="IPR000089">
    <property type="entry name" value="Biotin_lipoyl"/>
</dbReference>
<feature type="domain" description="Biotin carboxylation" evidence="9">
    <location>
        <begin position="7"/>
        <end position="452"/>
    </location>
</feature>
<dbReference type="PANTHER" id="PTHR18866">
    <property type="entry name" value="CARBOXYLASE:PYRUVATE/ACETYL-COA/PROPIONYL-COA CARBOXYLASE"/>
    <property type="match status" value="1"/>
</dbReference>
<comment type="cofactor">
    <cofactor evidence="1">
        <name>biotin</name>
        <dbReference type="ChEBI" id="CHEBI:57586"/>
    </cofactor>
</comment>
<dbReference type="InterPro" id="IPR050856">
    <property type="entry name" value="Biotin_carboxylase_complex"/>
</dbReference>
<dbReference type="GO" id="GO:0046872">
    <property type="term" value="F:metal ion binding"/>
    <property type="evidence" value="ECO:0007669"/>
    <property type="project" value="InterPro"/>
</dbReference>
<dbReference type="AlphaFoldDB" id="A0A919AXI3"/>
<dbReference type="Pfam" id="PF02785">
    <property type="entry name" value="Biotin_carb_C"/>
    <property type="match status" value="1"/>
</dbReference>
<dbReference type="GO" id="GO:0016874">
    <property type="term" value="F:ligase activity"/>
    <property type="evidence" value="ECO:0007669"/>
    <property type="project" value="UniProtKB-KW"/>
</dbReference>
<keyword evidence="2" id="KW-0436">Ligase</keyword>
<keyword evidence="11" id="KW-1185">Reference proteome</keyword>
<dbReference type="Proteomes" id="UP000630923">
    <property type="component" value="Unassembled WGS sequence"/>
</dbReference>
<gene>
    <name evidence="10" type="primary">atuF</name>
    <name evidence="10" type="ORF">GCM10017044_28310</name>
</gene>
<dbReference type="SUPFAM" id="SSF52440">
    <property type="entry name" value="PreATP-grasp domain"/>
    <property type="match status" value="1"/>
</dbReference>
<dbReference type="PANTHER" id="PTHR18866:SF33">
    <property type="entry name" value="METHYLCROTONOYL-COA CARBOXYLASE SUBUNIT ALPHA, MITOCHONDRIAL-RELATED"/>
    <property type="match status" value="1"/>
</dbReference>
<dbReference type="EMBL" id="BNCI01000002">
    <property type="protein sequence ID" value="GHF31187.1"/>
    <property type="molecule type" value="Genomic_DNA"/>
</dbReference>
<dbReference type="InterPro" id="IPR005481">
    <property type="entry name" value="BC-like_N"/>
</dbReference>
<dbReference type="PROSITE" id="PS50968">
    <property type="entry name" value="BIOTINYL_LIPOYL"/>
    <property type="match status" value="1"/>
</dbReference>
<feature type="domain" description="Lipoyl-binding" evidence="7">
    <location>
        <begin position="584"/>
        <end position="663"/>
    </location>
</feature>
<dbReference type="RefSeq" id="WP_191254041.1">
    <property type="nucleotide sequence ID" value="NZ_BNCI01000002.1"/>
</dbReference>
<dbReference type="InterPro" id="IPR011053">
    <property type="entry name" value="Single_hybrid_motif"/>
</dbReference>
<evidence type="ECO:0000313" key="10">
    <source>
        <dbReference type="EMBL" id="GHF31187.1"/>
    </source>
</evidence>
<keyword evidence="4 6" id="KW-0067">ATP-binding</keyword>
<dbReference type="SUPFAM" id="SSF56059">
    <property type="entry name" value="Glutathione synthetase ATP-binding domain-like"/>
    <property type="match status" value="1"/>
</dbReference>
<dbReference type="InterPro" id="IPR001882">
    <property type="entry name" value="Biotin_BS"/>
</dbReference>
<dbReference type="Gene3D" id="2.40.50.100">
    <property type="match status" value="1"/>
</dbReference>
<dbReference type="SMART" id="SM00878">
    <property type="entry name" value="Biotin_carb_C"/>
    <property type="match status" value="1"/>
</dbReference>
<evidence type="ECO:0000259" key="7">
    <source>
        <dbReference type="PROSITE" id="PS50968"/>
    </source>
</evidence>
<reference evidence="10" key="2">
    <citation type="submission" date="2020-09" db="EMBL/GenBank/DDBJ databases">
        <authorList>
            <person name="Sun Q."/>
            <person name="Kim S."/>
        </authorList>
    </citation>
    <scope>NUCLEOTIDE SEQUENCE</scope>
    <source>
        <strain evidence="10">KCTC 42590</strain>
    </source>
</reference>
<dbReference type="FunFam" id="3.40.50.20:FF:000010">
    <property type="entry name" value="Propionyl-CoA carboxylase subunit alpha"/>
    <property type="match status" value="1"/>
</dbReference>
<accession>A0A919AXI3</accession>
<dbReference type="PROSITE" id="PS00867">
    <property type="entry name" value="CPSASE_2"/>
    <property type="match status" value="1"/>
</dbReference>
<keyword evidence="5" id="KW-0092">Biotin</keyword>
<dbReference type="Pfam" id="PF02786">
    <property type="entry name" value="CPSase_L_D2"/>
    <property type="match status" value="1"/>
</dbReference>
<reference evidence="10" key="1">
    <citation type="journal article" date="2014" name="Int. J. Syst. Evol. Microbiol.">
        <title>Complete genome sequence of Corynebacterium casei LMG S-19264T (=DSM 44701T), isolated from a smear-ripened cheese.</title>
        <authorList>
            <consortium name="US DOE Joint Genome Institute (JGI-PGF)"/>
            <person name="Walter F."/>
            <person name="Albersmeier A."/>
            <person name="Kalinowski J."/>
            <person name="Ruckert C."/>
        </authorList>
    </citation>
    <scope>NUCLEOTIDE SEQUENCE</scope>
    <source>
        <strain evidence="10">KCTC 42590</strain>
    </source>
</reference>
<feature type="domain" description="ATP-grasp" evidence="8">
    <location>
        <begin position="126"/>
        <end position="323"/>
    </location>
</feature>
<organism evidence="10 11">
    <name type="scientific">Kordiimonas sediminis</name>
    <dbReference type="NCBI Taxonomy" id="1735581"/>
    <lineage>
        <taxon>Bacteria</taxon>
        <taxon>Pseudomonadati</taxon>
        <taxon>Pseudomonadota</taxon>
        <taxon>Alphaproteobacteria</taxon>
        <taxon>Kordiimonadales</taxon>
        <taxon>Kordiimonadaceae</taxon>
        <taxon>Kordiimonas</taxon>
    </lineage>
</organism>
<evidence type="ECO:0000256" key="4">
    <source>
        <dbReference type="ARBA" id="ARBA00022840"/>
    </source>
</evidence>
<name>A0A919AXI3_9PROT</name>
<evidence type="ECO:0000259" key="9">
    <source>
        <dbReference type="PROSITE" id="PS50979"/>
    </source>
</evidence>
<dbReference type="InterPro" id="IPR005479">
    <property type="entry name" value="CPAse_ATP-bd"/>
</dbReference>
<dbReference type="Gene3D" id="3.30.470.20">
    <property type="entry name" value="ATP-grasp fold, B domain"/>
    <property type="match status" value="1"/>
</dbReference>
<dbReference type="CDD" id="cd06850">
    <property type="entry name" value="biotinyl_domain"/>
    <property type="match status" value="1"/>
</dbReference>
<proteinExistence type="predicted"/>
<dbReference type="FunFam" id="3.30.470.20:FF:000028">
    <property type="entry name" value="Methylcrotonoyl-CoA carboxylase subunit alpha, mitochondrial"/>
    <property type="match status" value="1"/>
</dbReference>
<evidence type="ECO:0000256" key="1">
    <source>
        <dbReference type="ARBA" id="ARBA00001953"/>
    </source>
</evidence>
<dbReference type="GO" id="GO:0005524">
    <property type="term" value="F:ATP binding"/>
    <property type="evidence" value="ECO:0007669"/>
    <property type="project" value="UniProtKB-UniRule"/>
</dbReference>
<protein>
    <submittedName>
        <fullName evidence="10">Geranyl-CoA carboxylase subunit alpha</fullName>
    </submittedName>
</protein>
<dbReference type="InterPro" id="IPR016185">
    <property type="entry name" value="PreATP-grasp_dom_sf"/>
</dbReference>
<dbReference type="InterPro" id="IPR005482">
    <property type="entry name" value="Biotin_COase_C"/>
</dbReference>
<evidence type="ECO:0000256" key="3">
    <source>
        <dbReference type="ARBA" id="ARBA00022741"/>
    </source>
</evidence>
<evidence type="ECO:0000259" key="8">
    <source>
        <dbReference type="PROSITE" id="PS50975"/>
    </source>
</evidence>
<evidence type="ECO:0000256" key="5">
    <source>
        <dbReference type="ARBA" id="ARBA00023267"/>
    </source>
</evidence>